<evidence type="ECO:0000256" key="1">
    <source>
        <dbReference type="SAM" id="Phobius"/>
    </source>
</evidence>
<proteinExistence type="predicted"/>
<name>A0ABT4G239_PANTH</name>
<dbReference type="RefSeq" id="WP_244194121.1">
    <property type="nucleotide sequence ID" value="NZ_CABMNB010000021.1"/>
</dbReference>
<feature type="transmembrane region" description="Helical" evidence="1">
    <location>
        <begin position="90"/>
        <end position="106"/>
    </location>
</feature>
<sequence>MTTAKHWSGSKLPRSPKKRFTFWNKDSLACAVLGSLLGTYLDLYFVGKGLYHFPYRLLPEIFSIHIVFTLIGLPILTMIFLYCFSQANRWGRVGIIICVSLLMPIFEKIAERLGMFVHSDKWMHLYSFFGYLLFFTIISGVYFGLRKRSG</sequence>
<dbReference type="GeneID" id="76999107"/>
<keyword evidence="3" id="KW-1185">Reference proteome</keyword>
<dbReference type="InterPro" id="IPR048147">
    <property type="entry name" value="CBO0543-like"/>
</dbReference>
<protein>
    <recommendedName>
        <fullName evidence="4">Group-specific protein</fullName>
    </recommendedName>
</protein>
<evidence type="ECO:0008006" key="4">
    <source>
        <dbReference type="Google" id="ProtNLM"/>
    </source>
</evidence>
<keyword evidence="1" id="KW-1133">Transmembrane helix</keyword>
<evidence type="ECO:0000313" key="3">
    <source>
        <dbReference type="Proteomes" id="UP001209276"/>
    </source>
</evidence>
<dbReference type="NCBIfam" id="NF041644">
    <property type="entry name" value="CBO0543_fam"/>
    <property type="match status" value="1"/>
</dbReference>
<dbReference type="Proteomes" id="UP001209276">
    <property type="component" value="Unassembled WGS sequence"/>
</dbReference>
<gene>
    <name evidence="2" type="ORF">M5W83_23595</name>
</gene>
<comment type="caution">
    <text evidence="2">The sequence shown here is derived from an EMBL/GenBank/DDBJ whole genome shotgun (WGS) entry which is preliminary data.</text>
</comment>
<keyword evidence="1" id="KW-0812">Transmembrane</keyword>
<feature type="transmembrane region" description="Helical" evidence="1">
    <location>
        <begin position="21"/>
        <end position="41"/>
    </location>
</feature>
<feature type="transmembrane region" description="Helical" evidence="1">
    <location>
        <begin position="61"/>
        <end position="83"/>
    </location>
</feature>
<dbReference type="EMBL" id="JAMDMM010000050">
    <property type="protein sequence ID" value="MCY9610134.1"/>
    <property type="molecule type" value="Genomic_DNA"/>
</dbReference>
<evidence type="ECO:0000313" key="2">
    <source>
        <dbReference type="EMBL" id="MCY9610134.1"/>
    </source>
</evidence>
<accession>A0ABT4G239</accession>
<organism evidence="2 3">
    <name type="scientific">Paenibacillus thiaminolyticus</name>
    <name type="common">Bacillus thiaminolyticus</name>
    <dbReference type="NCBI Taxonomy" id="49283"/>
    <lineage>
        <taxon>Bacteria</taxon>
        <taxon>Bacillati</taxon>
        <taxon>Bacillota</taxon>
        <taxon>Bacilli</taxon>
        <taxon>Bacillales</taxon>
        <taxon>Paenibacillaceae</taxon>
        <taxon>Paenibacillus</taxon>
    </lineage>
</organism>
<feature type="transmembrane region" description="Helical" evidence="1">
    <location>
        <begin position="126"/>
        <end position="145"/>
    </location>
</feature>
<reference evidence="2 3" key="1">
    <citation type="submission" date="2022-05" db="EMBL/GenBank/DDBJ databases">
        <title>Genome Sequencing of Bee-Associated Microbes.</title>
        <authorList>
            <person name="Dunlap C."/>
        </authorList>
    </citation>
    <scope>NUCLEOTIDE SEQUENCE [LARGE SCALE GENOMIC DNA]</scope>
    <source>
        <strain evidence="2 3">NRRL B-14613</strain>
    </source>
</reference>
<keyword evidence="1" id="KW-0472">Membrane</keyword>